<dbReference type="NCBIfam" id="TIGR01512">
    <property type="entry name" value="ATPase-IB2_Cd"/>
    <property type="match status" value="1"/>
</dbReference>
<dbReference type="GO" id="GO:0005524">
    <property type="term" value="F:ATP binding"/>
    <property type="evidence" value="ECO:0007669"/>
    <property type="project" value="UniProtKB-UniRule"/>
</dbReference>
<dbReference type="Gene3D" id="3.40.50.1000">
    <property type="entry name" value="HAD superfamily/HAD-like"/>
    <property type="match status" value="2"/>
</dbReference>
<dbReference type="CDD" id="cd02079">
    <property type="entry name" value="P-type_ATPase_HM"/>
    <property type="match status" value="1"/>
</dbReference>
<dbReference type="PROSITE" id="PS50846">
    <property type="entry name" value="HMA_2"/>
    <property type="match status" value="1"/>
</dbReference>
<keyword evidence="6 10" id="KW-0067">ATP-binding</keyword>
<dbReference type="RefSeq" id="WP_079653328.1">
    <property type="nucleotide sequence ID" value="NZ_LT670846.1"/>
</dbReference>
<dbReference type="PANTHER" id="PTHR43520:SF8">
    <property type="entry name" value="P-TYPE CU(+) TRANSPORTER"/>
    <property type="match status" value="1"/>
</dbReference>
<comment type="subcellular location">
    <subcellularLocation>
        <location evidence="10">Cell membrane</location>
    </subcellularLocation>
    <subcellularLocation>
        <location evidence="1">Endomembrane system</location>
        <topology evidence="1">Multi-pass membrane protein</topology>
    </subcellularLocation>
</comment>
<dbReference type="InterPro" id="IPR036412">
    <property type="entry name" value="HAD-like_sf"/>
</dbReference>
<keyword evidence="8 10" id="KW-1133">Transmembrane helix</keyword>
<dbReference type="InterPro" id="IPR017969">
    <property type="entry name" value="Heavy-metal-associated_CS"/>
</dbReference>
<evidence type="ECO:0000256" key="2">
    <source>
        <dbReference type="ARBA" id="ARBA00006024"/>
    </source>
</evidence>
<dbReference type="Gene3D" id="2.70.150.10">
    <property type="entry name" value="Calcium-transporting ATPase, cytoplasmic transduction domain A"/>
    <property type="match status" value="1"/>
</dbReference>
<dbReference type="InterPro" id="IPR018303">
    <property type="entry name" value="ATPase_P-typ_P_site"/>
</dbReference>
<dbReference type="GO" id="GO:0055070">
    <property type="term" value="P:copper ion homeostasis"/>
    <property type="evidence" value="ECO:0007669"/>
    <property type="project" value="TreeGrafter"/>
</dbReference>
<evidence type="ECO:0000313" key="13">
    <source>
        <dbReference type="Proteomes" id="UP000189810"/>
    </source>
</evidence>
<keyword evidence="13" id="KW-1185">Reference proteome</keyword>
<dbReference type="EMBL" id="LT670846">
    <property type="protein sequence ID" value="SHK16464.1"/>
    <property type="molecule type" value="Genomic_DNA"/>
</dbReference>
<dbReference type="SUPFAM" id="SSF81665">
    <property type="entry name" value="Calcium ATPase, transmembrane domain M"/>
    <property type="match status" value="1"/>
</dbReference>
<keyword evidence="4 10" id="KW-0479">Metal-binding</keyword>
<reference evidence="12 13" key="1">
    <citation type="submission" date="2016-11" db="EMBL/GenBank/DDBJ databases">
        <authorList>
            <person name="Jaros S."/>
            <person name="Januszkiewicz K."/>
            <person name="Wedrychowicz H."/>
        </authorList>
    </citation>
    <scope>NUCLEOTIDE SEQUENCE [LARGE SCALE GENOMIC DNA]</scope>
    <source>
        <strain evidence="12 13">DSM 19557</strain>
    </source>
</reference>
<dbReference type="Proteomes" id="UP000189810">
    <property type="component" value="Chromosome I"/>
</dbReference>
<dbReference type="CDD" id="cd00371">
    <property type="entry name" value="HMA"/>
    <property type="match status" value="1"/>
</dbReference>
<feature type="transmembrane region" description="Helical" evidence="10">
    <location>
        <begin position="346"/>
        <end position="371"/>
    </location>
</feature>
<dbReference type="PRINTS" id="PR00943">
    <property type="entry name" value="CUATPASE"/>
</dbReference>
<dbReference type="InterPro" id="IPR036163">
    <property type="entry name" value="HMA_dom_sf"/>
</dbReference>
<dbReference type="NCBIfam" id="TIGR01525">
    <property type="entry name" value="ATPase-IB_hvy"/>
    <property type="match status" value="1"/>
</dbReference>
<accession>A0A1M6Q847</accession>
<evidence type="ECO:0000313" key="12">
    <source>
        <dbReference type="EMBL" id="SHK16464.1"/>
    </source>
</evidence>
<dbReference type="SUPFAM" id="SSF81653">
    <property type="entry name" value="Calcium ATPase, transduction domain A"/>
    <property type="match status" value="1"/>
</dbReference>
<dbReference type="GO" id="GO:0005507">
    <property type="term" value="F:copper ion binding"/>
    <property type="evidence" value="ECO:0007669"/>
    <property type="project" value="TreeGrafter"/>
</dbReference>
<dbReference type="STRING" id="381751.SAMN05444391_0121"/>
<dbReference type="FunFam" id="3.30.70.100:FF:000001">
    <property type="entry name" value="ATPase copper transporting beta"/>
    <property type="match status" value="1"/>
</dbReference>
<dbReference type="PRINTS" id="PR00119">
    <property type="entry name" value="CATATPASE"/>
</dbReference>
<keyword evidence="9 10" id="KW-0472">Membrane</keyword>
<dbReference type="GO" id="GO:0012505">
    <property type="term" value="C:endomembrane system"/>
    <property type="evidence" value="ECO:0007669"/>
    <property type="project" value="UniProtKB-SubCell"/>
</dbReference>
<dbReference type="InterPro" id="IPR023298">
    <property type="entry name" value="ATPase_P-typ_TM_dom_sf"/>
</dbReference>
<organism evidence="12 13">
    <name type="scientific">Thermocrinis minervae</name>
    <dbReference type="NCBI Taxonomy" id="381751"/>
    <lineage>
        <taxon>Bacteria</taxon>
        <taxon>Pseudomonadati</taxon>
        <taxon>Aquificota</taxon>
        <taxon>Aquificia</taxon>
        <taxon>Aquificales</taxon>
        <taxon>Aquificaceae</taxon>
        <taxon>Thermocrinis</taxon>
    </lineage>
</organism>
<dbReference type="InterPro" id="IPR008250">
    <property type="entry name" value="ATPase_P-typ_transduc_dom_A_sf"/>
</dbReference>
<dbReference type="OrthoDB" id="9779at2"/>
<evidence type="ECO:0000256" key="5">
    <source>
        <dbReference type="ARBA" id="ARBA00022741"/>
    </source>
</evidence>
<protein>
    <submittedName>
        <fullName evidence="12">Cu2+-exporting ATPase/Cu+-exporting ATPase</fullName>
    </submittedName>
</protein>
<evidence type="ECO:0000256" key="4">
    <source>
        <dbReference type="ARBA" id="ARBA00022723"/>
    </source>
</evidence>
<dbReference type="Gene3D" id="3.40.1110.10">
    <property type="entry name" value="Calcium-transporting ATPase, cytoplasmic domain N"/>
    <property type="match status" value="1"/>
</dbReference>
<dbReference type="GO" id="GO:0016887">
    <property type="term" value="F:ATP hydrolysis activity"/>
    <property type="evidence" value="ECO:0007669"/>
    <property type="project" value="InterPro"/>
</dbReference>
<evidence type="ECO:0000256" key="3">
    <source>
        <dbReference type="ARBA" id="ARBA00022692"/>
    </source>
</evidence>
<evidence type="ECO:0000259" key="11">
    <source>
        <dbReference type="PROSITE" id="PS50846"/>
    </source>
</evidence>
<evidence type="ECO:0000256" key="7">
    <source>
        <dbReference type="ARBA" id="ARBA00022967"/>
    </source>
</evidence>
<dbReference type="SUPFAM" id="SSF55008">
    <property type="entry name" value="HMA, heavy metal-associated domain"/>
    <property type="match status" value="1"/>
</dbReference>
<dbReference type="NCBIfam" id="TIGR01511">
    <property type="entry name" value="ATPase-IB1_Cu"/>
    <property type="match status" value="1"/>
</dbReference>
<dbReference type="PROSITE" id="PS01047">
    <property type="entry name" value="HMA_1"/>
    <property type="match status" value="1"/>
</dbReference>
<evidence type="ECO:0000256" key="1">
    <source>
        <dbReference type="ARBA" id="ARBA00004127"/>
    </source>
</evidence>
<dbReference type="InterPro" id="IPR001757">
    <property type="entry name" value="P_typ_ATPase"/>
</dbReference>
<feature type="transmembrane region" description="Helical" evidence="10">
    <location>
        <begin position="78"/>
        <end position="96"/>
    </location>
</feature>
<sequence>MKSTLRVEGMTCVNCARTIELTLRKMGGVKDVNVSFELGRVYVEYDENLIDLDSIRQVIEGLGYKVVEYEVKNKDKEILVLCSILSFAIMGLMFYHSPWSHLLQMVFAGIVQVVGGYKFYRSAWGSLKAGVGNMDLLVSLGSTSAYLYSVLATFGLLSGSPFFETSAFLITFVRLGKFIEDKVKERAVKDLKLLFGLQTSKVRVLEKGQEVFVDLWSVFKGDLVVVKSGEMVPVDLVVKEGSAEVDESLITGESVPVIKREGQTVLSGSLVVTGRIVGEVQKPANQSYVFMLIRLVEETLKKKPRVHLLADRVSHYFVQFVVSLALVVFVLWLWKTGNLQKAVEFSLAVLVVSCPCAFGIAVPLATTVGLLRCYKRGLLVKNPEVFERIPKVDMVLFDKTGTLTQQTPRVVSLQTFSEDALELAYSIANNSNHPYSKAIAEYCESLGLKPKSFEGCKEMAGVGVLCGEYFLGRSEDGRVVLKEGDRVLAVFDFETSIDPKAKEAVDFLKAKGLRVLMLTGDSCDRAQKIAQEVGIEEYHCRLLPEEKLSLLEGYQKQGFRCAYVGDGINDAPVMSRADVAIAVGSAADFTKRVCDVVLLGGVGSLSYLFELSQATYRRIKQNLFWAFVYNTLAIPIGAGLLSSYGLYLKPEFAGLLMAVSSLSVVLNSVRSL</sequence>
<feature type="transmembrane region" description="Helical" evidence="10">
    <location>
        <begin position="313"/>
        <end position="334"/>
    </location>
</feature>
<dbReference type="GO" id="GO:0005886">
    <property type="term" value="C:plasma membrane"/>
    <property type="evidence" value="ECO:0007669"/>
    <property type="project" value="UniProtKB-SubCell"/>
</dbReference>
<feature type="domain" description="HMA" evidence="11">
    <location>
        <begin position="1"/>
        <end position="67"/>
    </location>
</feature>
<dbReference type="InterPro" id="IPR023214">
    <property type="entry name" value="HAD_sf"/>
</dbReference>
<feature type="transmembrane region" description="Helical" evidence="10">
    <location>
        <begin position="652"/>
        <end position="669"/>
    </location>
</feature>
<keyword evidence="10" id="KW-1003">Cell membrane</keyword>
<keyword evidence="7" id="KW-1278">Translocase</keyword>
<evidence type="ECO:0000256" key="8">
    <source>
        <dbReference type="ARBA" id="ARBA00022989"/>
    </source>
</evidence>
<dbReference type="Pfam" id="PF00403">
    <property type="entry name" value="HMA"/>
    <property type="match status" value="1"/>
</dbReference>
<dbReference type="InterPro" id="IPR027256">
    <property type="entry name" value="P-typ_ATPase_IB"/>
</dbReference>
<keyword evidence="3 10" id="KW-0812">Transmembrane</keyword>
<dbReference type="AlphaFoldDB" id="A0A1M6Q847"/>
<proteinExistence type="inferred from homology"/>
<dbReference type="SUPFAM" id="SSF56784">
    <property type="entry name" value="HAD-like"/>
    <property type="match status" value="1"/>
</dbReference>
<dbReference type="Pfam" id="PF00122">
    <property type="entry name" value="E1-E2_ATPase"/>
    <property type="match status" value="1"/>
</dbReference>
<dbReference type="NCBIfam" id="TIGR01494">
    <property type="entry name" value="ATPase_P-type"/>
    <property type="match status" value="2"/>
</dbReference>
<comment type="similarity">
    <text evidence="2 10">Belongs to the cation transport ATPase (P-type) (TC 3.A.3) family. Type IB subfamily.</text>
</comment>
<gene>
    <name evidence="12" type="ORF">SAMN05444391_0121</name>
</gene>
<keyword evidence="5 10" id="KW-0547">Nucleotide-binding</keyword>
<dbReference type="InterPro" id="IPR023299">
    <property type="entry name" value="ATPase_P-typ_cyto_dom_N"/>
</dbReference>
<evidence type="ECO:0000256" key="6">
    <source>
        <dbReference type="ARBA" id="ARBA00022840"/>
    </source>
</evidence>
<dbReference type="Pfam" id="PF00702">
    <property type="entry name" value="Hydrolase"/>
    <property type="match status" value="1"/>
</dbReference>
<evidence type="ECO:0000256" key="10">
    <source>
        <dbReference type="RuleBase" id="RU362081"/>
    </source>
</evidence>
<dbReference type="GO" id="GO:0043682">
    <property type="term" value="F:P-type divalent copper transporter activity"/>
    <property type="evidence" value="ECO:0007669"/>
    <property type="project" value="TreeGrafter"/>
</dbReference>
<name>A0A1M6Q847_9AQUI</name>
<dbReference type="InterPro" id="IPR059000">
    <property type="entry name" value="ATPase_P-type_domA"/>
</dbReference>
<feature type="transmembrane region" description="Helical" evidence="10">
    <location>
        <begin position="623"/>
        <end position="646"/>
    </location>
</feature>
<dbReference type="Gene3D" id="3.30.70.100">
    <property type="match status" value="1"/>
</dbReference>
<dbReference type="InterPro" id="IPR006121">
    <property type="entry name" value="HMA_dom"/>
</dbReference>
<dbReference type="PANTHER" id="PTHR43520">
    <property type="entry name" value="ATP7, ISOFORM B"/>
    <property type="match status" value="1"/>
</dbReference>
<evidence type="ECO:0000256" key="9">
    <source>
        <dbReference type="ARBA" id="ARBA00023136"/>
    </source>
</evidence>
<dbReference type="PROSITE" id="PS00154">
    <property type="entry name" value="ATPASE_E1_E2"/>
    <property type="match status" value="1"/>
</dbReference>